<organism evidence="2 3">
    <name type="scientific">Thermogemmatispora aurantia</name>
    <dbReference type="NCBI Taxonomy" id="2045279"/>
    <lineage>
        <taxon>Bacteria</taxon>
        <taxon>Bacillati</taxon>
        <taxon>Chloroflexota</taxon>
        <taxon>Ktedonobacteria</taxon>
        <taxon>Thermogemmatisporales</taxon>
        <taxon>Thermogemmatisporaceae</taxon>
        <taxon>Thermogemmatispora</taxon>
    </lineage>
</organism>
<dbReference type="AlphaFoldDB" id="A0A5J4KF47"/>
<evidence type="ECO:0000313" key="2">
    <source>
        <dbReference type="EMBL" id="GER85197.1"/>
    </source>
</evidence>
<dbReference type="EMBL" id="BKZV01000006">
    <property type="protein sequence ID" value="GER85197.1"/>
    <property type="molecule type" value="Genomic_DNA"/>
</dbReference>
<gene>
    <name evidence="2" type="ORF">KTAU_38320</name>
</gene>
<keyword evidence="3" id="KW-1185">Reference proteome</keyword>
<evidence type="ECO:0000256" key="1">
    <source>
        <dbReference type="SAM" id="MobiDB-lite"/>
    </source>
</evidence>
<dbReference type="Proteomes" id="UP000334820">
    <property type="component" value="Unassembled WGS sequence"/>
</dbReference>
<sequence length="87" mass="8726">MLPTDNDGITMAGISYDNAAGAGFEVTADELVGSGGGKDLSDSGVVADGFQGLGIEGGLVNSNDLALPDTGGSNRSPMTGYPLYKRQ</sequence>
<protein>
    <submittedName>
        <fullName evidence="2">Uncharacterized protein</fullName>
    </submittedName>
</protein>
<reference evidence="2 3" key="1">
    <citation type="journal article" date="2019" name="Int. J. Syst. Evol. Microbiol.">
        <title>Thermogemmatispora aurantia sp. nov. and Thermogemmatispora argillosa sp. nov., within the class Ktedonobacteria, and emended description of the genus Thermogemmatispora.</title>
        <authorList>
            <person name="Zheng Y."/>
            <person name="Wang C.M."/>
            <person name="Sakai Y."/>
            <person name="Abe K."/>
            <person name="Yokota A."/>
            <person name="Yabe S."/>
        </authorList>
    </citation>
    <scope>NUCLEOTIDE SEQUENCE [LARGE SCALE GENOMIC DNA]</scope>
    <source>
        <strain evidence="2 3">A1-2</strain>
    </source>
</reference>
<proteinExistence type="predicted"/>
<accession>A0A5J4KF47</accession>
<feature type="region of interest" description="Disordered" evidence="1">
    <location>
        <begin position="59"/>
        <end position="87"/>
    </location>
</feature>
<evidence type="ECO:0000313" key="3">
    <source>
        <dbReference type="Proteomes" id="UP000334820"/>
    </source>
</evidence>
<name>A0A5J4KF47_9CHLR</name>
<comment type="caution">
    <text evidence="2">The sequence shown here is derived from an EMBL/GenBank/DDBJ whole genome shotgun (WGS) entry which is preliminary data.</text>
</comment>